<evidence type="ECO:0000259" key="1">
    <source>
        <dbReference type="Pfam" id="PF13924"/>
    </source>
</evidence>
<sequence>MPADKFAGTWRLLECYGKWSDGRISYPYGEKPEGQLIYDGHGSFSGQIVGSGRPAFQSGNLLKGTEEEIKTAFEGYIAYYGNYEVNETKSQVTHRVMGALFPNWIGDIQTRNYEFEGERLRLSTQPIKGSRADLTNILLWERA</sequence>
<accession>A0A160VB54</accession>
<dbReference type="AlphaFoldDB" id="A0A160VB54"/>
<feature type="domain" description="Lipocalin-like" evidence="1">
    <location>
        <begin position="8"/>
        <end position="143"/>
    </location>
</feature>
<name>A0A160VB54_9ZZZZ</name>
<reference evidence="2" key="1">
    <citation type="submission" date="2015-10" db="EMBL/GenBank/DDBJ databases">
        <authorList>
            <person name="Gilbert D.G."/>
        </authorList>
    </citation>
    <scope>NUCLEOTIDE SEQUENCE</scope>
</reference>
<proteinExistence type="predicted"/>
<dbReference type="InterPro" id="IPR024311">
    <property type="entry name" value="Lipocalin-like"/>
</dbReference>
<dbReference type="EMBL" id="FAXA01000282">
    <property type="protein sequence ID" value="CUV02655.1"/>
    <property type="molecule type" value="Genomic_DNA"/>
</dbReference>
<protein>
    <recommendedName>
        <fullName evidence="1">Lipocalin-like domain-containing protein</fullName>
    </recommendedName>
</protein>
<evidence type="ECO:0000313" key="2">
    <source>
        <dbReference type="EMBL" id="CUV02655.1"/>
    </source>
</evidence>
<gene>
    <name evidence="2" type="ORF">MGWOODY_Clf1272</name>
</gene>
<organism evidence="2">
    <name type="scientific">hydrothermal vent metagenome</name>
    <dbReference type="NCBI Taxonomy" id="652676"/>
    <lineage>
        <taxon>unclassified sequences</taxon>
        <taxon>metagenomes</taxon>
        <taxon>ecological metagenomes</taxon>
    </lineage>
</organism>
<dbReference type="Pfam" id="PF13924">
    <property type="entry name" value="Lipocalin_5"/>
    <property type="match status" value="1"/>
</dbReference>